<organism evidence="16 17">
    <name type="scientific">Ovis aries</name>
    <name type="common">Sheep</name>
    <dbReference type="NCBI Taxonomy" id="9940"/>
    <lineage>
        <taxon>Eukaryota</taxon>
        <taxon>Metazoa</taxon>
        <taxon>Chordata</taxon>
        <taxon>Craniata</taxon>
        <taxon>Vertebrata</taxon>
        <taxon>Euteleostomi</taxon>
        <taxon>Mammalia</taxon>
        <taxon>Eutheria</taxon>
        <taxon>Laurasiatheria</taxon>
        <taxon>Artiodactyla</taxon>
        <taxon>Ruminantia</taxon>
        <taxon>Pecora</taxon>
        <taxon>Bovidae</taxon>
        <taxon>Caprinae</taxon>
        <taxon>Ovis</taxon>
    </lineage>
</organism>
<dbReference type="EMBL" id="JAEMGP010000001">
    <property type="protein sequence ID" value="KAG5214720.1"/>
    <property type="molecule type" value="Genomic_DNA"/>
</dbReference>
<dbReference type="GO" id="GO:0006629">
    <property type="term" value="P:lipid metabolic process"/>
    <property type="evidence" value="ECO:0007669"/>
    <property type="project" value="UniProtKB-ARBA"/>
</dbReference>
<evidence type="ECO:0000256" key="6">
    <source>
        <dbReference type="ARBA" id="ARBA00022741"/>
    </source>
</evidence>
<keyword evidence="9" id="KW-0560">Oxidoreductase</keyword>
<dbReference type="GO" id="GO:0005525">
    <property type="term" value="F:GTP binding"/>
    <property type="evidence" value="ECO:0007669"/>
    <property type="project" value="UniProtKB-KW"/>
</dbReference>
<dbReference type="Gene3D" id="1.10.630.10">
    <property type="entry name" value="Cytochrome P450"/>
    <property type="match status" value="2"/>
</dbReference>
<dbReference type="PROSITE" id="PS00086">
    <property type="entry name" value="CYTOCHROME_P450"/>
    <property type="match status" value="2"/>
</dbReference>
<gene>
    <name evidence="16" type="ORF">JEQ12_000296</name>
</gene>
<dbReference type="PANTHER" id="PTHR24291:SF39">
    <property type="entry name" value="CYTOCHROME P450 4A11-RELATED"/>
    <property type="match status" value="1"/>
</dbReference>
<keyword evidence="8" id="KW-1133">Transmembrane helix</keyword>
<dbReference type="GO" id="GO:0005789">
    <property type="term" value="C:endoplasmic reticulum membrane"/>
    <property type="evidence" value="ECO:0007669"/>
    <property type="project" value="UniProtKB-SubCell"/>
</dbReference>
<evidence type="ECO:0000256" key="10">
    <source>
        <dbReference type="ARBA" id="ARBA00023004"/>
    </source>
</evidence>
<sequence length="892" mass="100858">MENGSSLSDEDLRAEVDTFMFEGHDTTASGISWILYALASHPEHQQRCREEIQSLLADGASITWDHLDQMPYTTMCIKEAMRLYPPVPVIGRELSKPITFPDGRSLPAGILLSLSIYGLHHNPKVWPNPEVFDPTRFAPGSTRHSHAFLPFSGGSRNCIGKQFAMNELKVAVALTLLRFELSPDPARVPVPMPVVVLRSTNGIHLQLRKLSDSGYGNYKDVECLVTTFKESLVGLESSFLVENQCSGTDTVIMGRKDNVQMEGQLKKKTWRHLDFLGILLFARFQEEGELPHLLKRVEKYPRACVRWMWGTRAFVLVYDPDYMKMVLGRSDPKSHITYRHLKPWIGTGLLLLEGQKWFQHRRMLTPAFHYDILKPYVGIMADSVRVMLDKWEELISQDSHLEIFGHVSSMTLDTIMKCAFSHQGSVQTDRNSQSYIKAIRDLSHLIFSRLRNALHQNDLIYRLTPEGRWNHQALQLTHQHTDAVIKERKAHLQKEGELEKVRSRRHLDFLDILLFARMENGSSLSDKDLRAEVDTFMFEGHDTTASGISWILYALASHPGHQQRCREEIQSLLADGASITWDHLDQMPYTTMCIKEAMRLYPPVPVIGRELSKPITFPDGRSLPAGILLSLSIYGLHHNPKVWPNPEVFDPTRFAPGSTRHSHAFLPFSGGSRNCIGKQFAMNELKVAVALTLLRFELSPDPARVPVPMPVVVLRSTNGIHLQLRKLSDSDLREEGNVDPQAGPGRGWQDNHPVQVEAQPVGDHHPHCGFQRGDSDLQKRQVQRMGCGPPGQDPAALAALLHRDPGSDLDCADRDRIHEACQELHCIINDREMRDAIILIFANKKPHEIQEKLGLTQIRDRNCSKGTESATTSEKDREIPTYSSSISMGEQG</sequence>
<dbReference type="PANTHER" id="PTHR24291">
    <property type="entry name" value="CYTOCHROME P450 FAMILY 4"/>
    <property type="match status" value="1"/>
</dbReference>
<evidence type="ECO:0000256" key="12">
    <source>
        <dbReference type="ARBA" id="ARBA00023134"/>
    </source>
</evidence>
<dbReference type="InterPro" id="IPR002401">
    <property type="entry name" value="Cyt_P450_E_grp-I"/>
</dbReference>
<comment type="cofactor">
    <cofactor evidence="14">
        <name>heme</name>
        <dbReference type="ChEBI" id="CHEBI:30413"/>
    </cofactor>
</comment>
<keyword evidence="6" id="KW-0547">Nucleotide-binding</keyword>
<keyword evidence="3 14" id="KW-0349">Heme</keyword>
<accession>A0A836AFA5</accession>
<evidence type="ECO:0000256" key="15">
    <source>
        <dbReference type="SAM" id="MobiDB-lite"/>
    </source>
</evidence>
<keyword evidence="11" id="KW-0503">Monooxygenase</keyword>
<reference evidence="16 17" key="1">
    <citation type="submission" date="2020-12" db="EMBL/GenBank/DDBJ databases">
        <title>De novo assembly of Tibetan sheep genome.</title>
        <authorList>
            <person name="Li X."/>
        </authorList>
    </citation>
    <scope>NUCLEOTIDE SEQUENCE [LARGE SCALE GENOMIC DNA]</scope>
    <source>
        <tissue evidence="16">Heart</tissue>
    </source>
</reference>
<dbReference type="GO" id="GO:0005506">
    <property type="term" value="F:iron ion binding"/>
    <property type="evidence" value="ECO:0007669"/>
    <property type="project" value="InterPro"/>
</dbReference>
<dbReference type="GO" id="GO:0016712">
    <property type="term" value="F:oxidoreductase activity, acting on paired donors, with incorporation or reduction of molecular oxygen, reduced flavin or flavoprotein as one donor, and incorporation of one atom of oxygen"/>
    <property type="evidence" value="ECO:0007669"/>
    <property type="project" value="UniProtKB-ARBA"/>
</dbReference>
<evidence type="ECO:0000256" key="9">
    <source>
        <dbReference type="ARBA" id="ARBA00023002"/>
    </source>
</evidence>
<evidence type="ECO:0000256" key="2">
    <source>
        <dbReference type="ARBA" id="ARBA00010617"/>
    </source>
</evidence>
<dbReference type="Pfam" id="PF00025">
    <property type="entry name" value="Arf"/>
    <property type="match status" value="1"/>
</dbReference>
<dbReference type="InterPro" id="IPR050196">
    <property type="entry name" value="Cytochrome_P450_Monoox"/>
</dbReference>
<evidence type="ECO:0000256" key="5">
    <source>
        <dbReference type="ARBA" id="ARBA00022723"/>
    </source>
</evidence>
<dbReference type="Pfam" id="PF00067">
    <property type="entry name" value="p450"/>
    <property type="match status" value="2"/>
</dbReference>
<dbReference type="FunFam" id="1.10.630.10:FF:000005">
    <property type="entry name" value="cytochrome P450 4F22 isoform X2"/>
    <property type="match status" value="1"/>
</dbReference>
<evidence type="ECO:0000256" key="14">
    <source>
        <dbReference type="PIRSR" id="PIRSR602401-1"/>
    </source>
</evidence>
<keyword evidence="12" id="KW-0342">GTP-binding</keyword>
<evidence type="ECO:0000256" key="4">
    <source>
        <dbReference type="ARBA" id="ARBA00022692"/>
    </source>
</evidence>
<dbReference type="Gene3D" id="3.40.50.300">
    <property type="entry name" value="P-loop containing nucleotide triphosphate hydrolases"/>
    <property type="match status" value="1"/>
</dbReference>
<dbReference type="GO" id="GO:0020037">
    <property type="term" value="F:heme binding"/>
    <property type="evidence" value="ECO:0007669"/>
    <property type="project" value="InterPro"/>
</dbReference>
<dbReference type="InterPro" id="IPR036396">
    <property type="entry name" value="Cyt_P450_sf"/>
</dbReference>
<comment type="similarity">
    <text evidence="2">Belongs to the cytochrome P450 family.</text>
</comment>
<dbReference type="SUPFAM" id="SSF48264">
    <property type="entry name" value="Cytochrome P450"/>
    <property type="match status" value="2"/>
</dbReference>
<dbReference type="AlphaFoldDB" id="A0A836AFA5"/>
<evidence type="ECO:0000256" key="8">
    <source>
        <dbReference type="ARBA" id="ARBA00022989"/>
    </source>
</evidence>
<evidence type="ECO:0000256" key="1">
    <source>
        <dbReference type="ARBA" id="ARBA00004586"/>
    </source>
</evidence>
<dbReference type="InterPro" id="IPR027417">
    <property type="entry name" value="P-loop_NTPase"/>
</dbReference>
<evidence type="ECO:0000313" key="16">
    <source>
        <dbReference type="EMBL" id="KAG5214720.1"/>
    </source>
</evidence>
<dbReference type="InterPro" id="IPR006689">
    <property type="entry name" value="Small_GTPase_ARF/SAR"/>
</dbReference>
<keyword evidence="10 14" id="KW-0408">Iron</keyword>
<keyword evidence="5 14" id="KW-0479">Metal-binding</keyword>
<dbReference type="Proteomes" id="UP000664991">
    <property type="component" value="Unassembled WGS sequence"/>
</dbReference>
<keyword evidence="7" id="KW-0256">Endoplasmic reticulum</keyword>
<dbReference type="GO" id="GO:0003924">
    <property type="term" value="F:GTPase activity"/>
    <property type="evidence" value="ECO:0007669"/>
    <property type="project" value="InterPro"/>
</dbReference>
<evidence type="ECO:0000256" key="11">
    <source>
        <dbReference type="ARBA" id="ARBA00023033"/>
    </source>
</evidence>
<keyword evidence="4" id="KW-0812">Transmembrane</keyword>
<feature type="binding site" description="axial binding residue" evidence="14">
    <location>
        <position position="675"/>
    </location>
    <ligand>
        <name>heme</name>
        <dbReference type="ChEBI" id="CHEBI:30413"/>
    </ligand>
    <ligandPart>
        <name>Fe</name>
        <dbReference type="ChEBI" id="CHEBI:18248"/>
    </ligandPart>
</feature>
<protein>
    <recommendedName>
        <fullName evidence="18">Cytochrome P450 4A11-like</fullName>
    </recommendedName>
</protein>
<feature type="compositionally biased region" description="Polar residues" evidence="15">
    <location>
        <begin position="881"/>
        <end position="892"/>
    </location>
</feature>
<evidence type="ECO:0000313" key="17">
    <source>
        <dbReference type="Proteomes" id="UP000664991"/>
    </source>
</evidence>
<dbReference type="InterPro" id="IPR001128">
    <property type="entry name" value="Cyt_P450"/>
</dbReference>
<dbReference type="PRINTS" id="PR00385">
    <property type="entry name" value="P450"/>
</dbReference>
<evidence type="ECO:0000256" key="7">
    <source>
        <dbReference type="ARBA" id="ARBA00022824"/>
    </source>
</evidence>
<dbReference type="InterPro" id="IPR017972">
    <property type="entry name" value="Cyt_P450_CS"/>
</dbReference>
<evidence type="ECO:0000256" key="3">
    <source>
        <dbReference type="ARBA" id="ARBA00022617"/>
    </source>
</evidence>
<evidence type="ECO:0000256" key="13">
    <source>
        <dbReference type="ARBA" id="ARBA00023136"/>
    </source>
</evidence>
<proteinExistence type="inferred from homology"/>
<keyword evidence="13" id="KW-0472">Membrane</keyword>
<name>A0A836AFA5_SHEEP</name>
<dbReference type="SMART" id="SM00177">
    <property type="entry name" value="ARF"/>
    <property type="match status" value="1"/>
</dbReference>
<comment type="caution">
    <text evidence="16">The sequence shown here is derived from an EMBL/GenBank/DDBJ whole genome shotgun (WGS) entry which is preliminary data.</text>
</comment>
<feature type="region of interest" description="Disordered" evidence="15">
    <location>
        <begin position="863"/>
        <end position="892"/>
    </location>
</feature>
<evidence type="ECO:0008006" key="18">
    <source>
        <dbReference type="Google" id="ProtNLM"/>
    </source>
</evidence>
<dbReference type="PRINTS" id="PR00463">
    <property type="entry name" value="EP450I"/>
</dbReference>
<comment type="subcellular location">
    <subcellularLocation>
        <location evidence="1">Endoplasmic reticulum membrane</location>
    </subcellularLocation>
</comment>
<dbReference type="CDD" id="cd20678">
    <property type="entry name" value="CYP4B-like"/>
    <property type="match status" value="1"/>
</dbReference>